<evidence type="ECO:0000313" key="2">
    <source>
        <dbReference type="EMBL" id="JAC59047.1"/>
    </source>
</evidence>
<dbReference type="OrthoDB" id="6494194at2759"/>
<dbReference type="EMBL" id="GHWJ01005251">
    <property type="protein sequence ID" value="NOV37988.1"/>
    <property type="molecule type" value="Transcribed_RNA"/>
</dbReference>
<proteinExistence type="predicted"/>
<accession>A0A034WXG0</accession>
<evidence type="ECO:0000256" key="1">
    <source>
        <dbReference type="SAM" id="SignalP"/>
    </source>
</evidence>
<dbReference type="EMBL" id="GBBR01000015">
    <property type="protein sequence ID" value="JAC59047.1"/>
    <property type="molecule type" value="Transcribed_RNA"/>
</dbReference>
<feature type="signal peptide" evidence="1">
    <location>
        <begin position="1"/>
        <end position="21"/>
    </location>
</feature>
<dbReference type="VEuPathDB" id="VectorBase:LOC119183244"/>
<organism evidence="2">
    <name type="scientific">Rhipicephalus microplus</name>
    <name type="common">Cattle tick</name>
    <name type="synonym">Boophilus microplus</name>
    <dbReference type="NCBI Taxonomy" id="6941"/>
    <lineage>
        <taxon>Eukaryota</taxon>
        <taxon>Metazoa</taxon>
        <taxon>Ecdysozoa</taxon>
        <taxon>Arthropoda</taxon>
        <taxon>Chelicerata</taxon>
        <taxon>Arachnida</taxon>
        <taxon>Acari</taxon>
        <taxon>Parasitiformes</taxon>
        <taxon>Ixodida</taxon>
        <taxon>Ixodoidea</taxon>
        <taxon>Ixodidae</taxon>
        <taxon>Rhipicephalinae</taxon>
        <taxon>Rhipicephalus</taxon>
        <taxon>Boophilus</taxon>
    </lineage>
</organism>
<protein>
    <submittedName>
        <fullName evidence="3">Putative conserved secreted protein salivary gland overexpressed</fullName>
    </submittedName>
    <submittedName>
        <fullName evidence="2">Secreted protein 9</fullName>
    </submittedName>
</protein>
<name>A0A034WXG0_RHIMP</name>
<reference evidence="2" key="1">
    <citation type="journal article" date="2014" name="PLoS ONE">
        <title>Proteomic Analysis of Cattle Tick Rhipicephalus (Boophilus) microplus Saliva: A Comparison between Partially and Fully Engorged Females.</title>
        <authorList>
            <person name="Tirloni L."/>
            <person name="Reck J."/>
            <person name="Terra R.M."/>
            <person name="Martins J.R."/>
            <person name="Mulenga A."/>
            <person name="Sherman N.E."/>
            <person name="Fox J.W."/>
            <person name="Yates J.R.III."/>
            <person name="Termignoni C."/>
            <person name="Pinto A.F."/>
            <person name="da Silva Vaz I.Jr."/>
        </authorList>
    </citation>
    <scope>NUCLEOTIDE SEQUENCE</scope>
</reference>
<dbReference type="AlphaFoldDB" id="A0A034WXG0"/>
<feature type="chain" id="PRO_5035982994" evidence="1">
    <location>
        <begin position="22"/>
        <end position="210"/>
    </location>
</feature>
<reference evidence="3" key="2">
    <citation type="submission" date="2019-09" db="EMBL/GenBank/DDBJ databases">
        <title>Organ-specific transcriptomic study of the physiology of the cattle tick, Rhipicephalus microplus.</title>
        <authorList>
            <person name="Tirloni L."/>
            <person name="Braz G."/>
            <person name="Gandara A.C.P."/>
            <person name="Sabadin G.A."/>
            <person name="da Silva R.M."/>
            <person name="Guizzo M.G."/>
            <person name="Machado J.A."/>
            <person name="Costa E.P."/>
            <person name="Gomes H.F."/>
            <person name="Moraes J."/>
            <person name="Mota M.B.S."/>
            <person name="Mesquita R.D."/>
            <person name="Alvarenga P.H."/>
            <person name="Alves F."/>
            <person name="Seixas A."/>
            <person name="da Fonseca R.N."/>
            <person name="Fogaca A."/>
            <person name="Logullo C."/>
            <person name="Tanaka A."/>
            <person name="Daffre S."/>
            <person name="Termignoni C."/>
            <person name="Vaz I.S.Jr."/>
            <person name="Oliveira P.L."/>
            <person name="Ribeiro J.M."/>
        </authorList>
    </citation>
    <scope>NUCLEOTIDE SEQUENCE</scope>
    <source>
        <strain evidence="3">Porto Alegre</strain>
    </source>
</reference>
<keyword evidence="1" id="KW-0732">Signal</keyword>
<sequence length="210" mass="23581">MAVHQSFTALFLVMSYGATFAYNRGCDFSQLDLDGAVDKVIGLLPRYRMPDEKGFRTAFKGFETGTLNITGLETIQRYGPIQSYCVNGTRLISVDLIEQGDAMLTLPWRACSGQEGTINLRTKLSRFTLILRVEEAARTSQEVRLAYEGPIIPVFILDPKIYIEGAGSGVRVATMSISKIFPALSERVWFDYFLIYFRGVVRHALRDAFP</sequence>
<evidence type="ECO:0000313" key="3">
    <source>
        <dbReference type="EMBL" id="NOV37988.1"/>
    </source>
</evidence>